<evidence type="ECO:0000313" key="2">
    <source>
        <dbReference type="EMBL" id="GMF19272.1"/>
    </source>
</evidence>
<dbReference type="InterPro" id="IPR032567">
    <property type="entry name" value="RTL1-rel"/>
</dbReference>
<dbReference type="PANTHER" id="PTHR15503">
    <property type="entry name" value="LDOC1 RELATED"/>
    <property type="match status" value="1"/>
</dbReference>
<dbReference type="OrthoDB" id="123554at2759"/>
<proteinExistence type="predicted"/>
<gene>
    <name evidence="2" type="ORF">Pfra01_000195400</name>
</gene>
<sequence length="271" mass="30054">MEEAIQIALQEEYSHRQARTPATAWQGNSAPGSAQGGSPGNGATSGPVPMELGLPEQRDIRCFGYGRLRRMKRVCPARGQQKPSFRKSSGSKGRVQQPRPKSQGNVGHQKSSDRLLVVNGRVRGYEYPFRILIDSGASKIFARRQSVARNTDKFADALRENSGAGPVSVRLAKGSLVDVPRIMMDLSVKFDDFDSTERFIVLEMDKYDLILGMPWLEKHEPWIDWRGKAIGASRPALSDRALVRHVPTSVKSKVVRQDRQDALAPEDFIGA</sequence>
<feature type="compositionally biased region" description="Polar residues" evidence="1">
    <location>
        <begin position="99"/>
        <end position="109"/>
    </location>
</feature>
<dbReference type="SUPFAM" id="SSF50630">
    <property type="entry name" value="Acid proteases"/>
    <property type="match status" value="1"/>
</dbReference>
<reference evidence="2" key="1">
    <citation type="submission" date="2023-04" db="EMBL/GenBank/DDBJ databases">
        <title>Phytophthora fragariaefolia NBRC 109709.</title>
        <authorList>
            <person name="Ichikawa N."/>
            <person name="Sato H."/>
            <person name="Tonouchi N."/>
        </authorList>
    </citation>
    <scope>NUCLEOTIDE SEQUENCE</scope>
    <source>
        <strain evidence="2">NBRC 109709</strain>
    </source>
</reference>
<accession>A0A9W6WWD4</accession>
<protein>
    <submittedName>
        <fullName evidence="2">Unnamed protein product</fullName>
    </submittedName>
</protein>
<evidence type="ECO:0000256" key="1">
    <source>
        <dbReference type="SAM" id="MobiDB-lite"/>
    </source>
</evidence>
<dbReference type="PANTHER" id="PTHR15503:SF22">
    <property type="entry name" value="TRANSPOSON TY3-I GAG POLYPROTEIN"/>
    <property type="match status" value="1"/>
</dbReference>
<feature type="region of interest" description="Disordered" evidence="1">
    <location>
        <begin position="73"/>
        <end position="112"/>
    </location>
</feature>
<comment type="caution">
    <text evidence="2">The sequence shown here is derived from an EMBL/GenBank/DDBJ whole genome shotgun (WGS) entry which is preliminary data.</text>
</comment>
<evidence type="ECO:0000313" key="3">
    <source>
        <dbReference type="Proteomes" id="UP001165121"/>
    </source>
</evidence>
<dbReference type="Proteomes" id="UP001165121">
    <property type="component" value="Unassembled WGS sequence"/>
</dbReference>
<dbReference type="InterPro" id="IPR021109">
    <property type="entry name" value="Peptidase_aspartic_dom_sf"/>
</dbReference>
<feature type="compositionally biased region" description="Polar residues" evidence="1">
    <location>
        <begin position="81"/>
        <end position="91"/>
    </location>
</feature>
<name>A0A9W6WWD4_9STRA</name>
<organism evidence="2 3">
    <name type="scientific">Phytophthora fragariaefolia</name>
    <dbReference type="NCBI Taxonomy" id="1490495"/>
    <lineage>
        <taxon>Eukaryota</taxon>
        <taxon>Sar</taxon>
        <taxon>Stramenopiles</taxon>
        <taxon>Oomycota</taxon>
        <taxon>Peronosporomycetes</taxon>
        <taxon>Peronosporales</taxon>
        <taxon>Peronosporaceae</taxon>
        <taxon>Phytophthora</taxon>
    </lineage>
</organism>
<dbReference type="Pfam" id="PF08284">
    <property type="entry name" value="RVP_2"/>
    <property type="match status" value="1"/>
</dbReference>
<feature type="region of interest" description="Disordered" evidence="1">
    <location>
        <begin position="1"/>
        <end position="53"/>
    </location>
</feature>
<dbReference type="EMBL" id="BSXT01000152">
    <property type="protein sequence ID" value="GMF19272.1"/>
    <property type="molecule type" value="Genomic_DNA"/>
</dbReference>
<keyword evidence="3" id="KW-1185">Reference proteome</keyword>
<dbReference type="Gene3D" id="2.40.70.10">
    <property type="entry name" value="Acid Proteases"/>
    <property type="match status" value="1"/>
</dbReference>
<dbReference type="AlphaFoldDB" id="A0A9W6WWD4"/>
<dbReference type="CDD" id="cd00303">
    <property type="entry name" value="retropepsin_like"/>
    <property type="match status" value="1"/>
</dbReference>